<evidence type="ECO:0000313" key="2">
    <source>
        <dbReference type="Proteomes" id="UP000828390"/>
    </source>
</evidence>
<dbReference type="Proteomes" id="UP000828390">
    <property type="component" value="Unassembled WGS sequence"/>
</dbReference>
<dbReference type="EMBL" id="JAIWYP010000002">
    <property type="protein sequence ID" value="KAH3865972.1"/>
    <property type="molecule type" value="Genomic_DNA"/>
</dbReference>
<reference evidence="1" key="1">
    <citation type="journal article" date="2019" name="bioRxiv">
        <title>The Genome of the Zebra Mussel, Dreissena polymorpha: A Resource for Invasive Species Research.</title>
        <authorList>
            <person name="McCartney M.A."/>
            <person name="Auch B."/>
            <person name="Kono T."/>
            <person name="Mallez S."/>
            <person name="Zhang Y."/>
            <person name="Obille A."/>
            <person name="Becker A."/>
            <person name="Abrahante J.E."/>
            <person name="Garbe J."/>
            <person name="Badalamenti J.P."/>
            <person name="Herman A."/>
            <person name="Mangelson H."/>
            <person name="Liachko I."/>
            <person name="Sullivan S."/>
            <person name="Sone E.D."/>
            <person name="Koren S."/>
            <person name="Silverstein K.A.T."/>
            <person name="Beckman K.B."/>
            <person name="Gohl D.M."/>
        </authorList>
    </citation>
    <scope>NUCLEOTIDE SEQUENCE</scope>
    <source>
        <strain evidence="1">Duluth1</strain>
        <tissue evidence="1">Whole animal</tissue>
    </source>
</reference>
<evidence type="ECO:0000313" key="1">
    <source>
        <dbReference type="EMBL" id="KAH3865972.1"/>
    </source>
</evidence>
<dbReference type="AlphaFoldDB" id="A0A9D4LVQ4"/>
<accession>A0A9D4LVQ4</accession>
<name>A0A9D4LVQ4_DREPO</name>
<comment type="caution">
    <text evidence="1">The sequence shown here is derived from an EMBL/GenBank/DDBJ whole genome shotgun (WGS) entry which is preliminary data.</text>
</comment>
<protein>
    <submittedName>
        <fullName evidence="1">Uncharacterized protein</fullName>
    </submittedName>
</protein>
<proteinExistence type="predicted"/>
<gene>
    <name evidence="1" type="ORF">DPMN_029020</name>
</gene>
<sequence length="68" mass="7893">MFKPFGNMFYCNSICFMHFCQHFRNDISLPTHPAVSQAQFPGHNPINDMFFGAVLNVQNLNIYEQPPQ</sequence>
<keyword evidence="2" id="KW-1185">Reference proteome</keyword>
<reference evidence="1" key="2">
    <citation type="submission" date="2020-11" db="EMBL/GenBank/DDBJ databases">
        <authorList>
            <person name="McCartney M.A."/>
            <person name="Auch B."/>
            <person name="Kono T."/>
            <person name="Mallez S."/>
            <person name="Becker A."/>
            <person name="Gohl D.M."/>
            <person name="Silverstein K.A.T."/>
            <person name="Koren S."/>
            <person name="Bechman K.B."/>
            <person name="Herman A."/>
            <person name="Abrahante J.E."/>
            <person name="Garbe J."/>
        </authorList>
    </citation>
    <scope>NUCLEOTIDE SEQUENCE</scope>
    <source>
        <strain evidence="1">Duluth1</strain>
        <tissue evidence="1">Whole animal</tissue>
    </source>
</reference>
<organism evidence="1 2">
    <name type="scientific">Dreissena polymorpha</name>
    <name type="common">Zebra mussel</name>
    <name type="synonym">Mytilus polymorpha</name>
    <dbReference type="NCBI Taxonomy" id="45954"/>
    <lineage>
        <taxon>Eukaryota</taxon>
        <taxon>Metazoa</taxon>
        <taxon>Spiralia</taxon>
        <taxon>Lophotrochozoa</taxon>
        <taxon>Mollusca</taxon>
        <taxon>Bivalvia</taxon>
        <taxon>Autobranchia</taxon>
        <taxon>Heteroconchia</taxon>
        <taxon>Euheterodonta</taxon>
        <taxon>Imparidentia</taxon>
        <taxon>Neoheterodontei</taxon>
        <taxon>Myida</taxon>
        <taxon>Dreissenoidea</taxon>
        <taxon>Dreissenidae</taxon>
        <taxon>Dreissena</taxon>
    </lineage>
</organism>